<evidence type="ECO:0000313" key="2">
    <source>
        <dbReference type="Proteomes" id="UP000838412"/>
    </source>
</evidence>
<protein>
    <submittedName>
        <fullName evidence="1">Hypp6352 protein</fullName>
    </submittedName>
</protein>
<proteinExistence type="predicted"/>
<dbReference type="EMBL" id="OV696697">
    <property type="protein sequence ID" value="CAH1241347.1"/>
    <property type="molecule type" value="Genomic_DNA"/>
</dbReference>
<dbReference type="OrthoDB" id="10327211at2759"/>
<accession>A0A8K0E8Q4</accession>
<organism evidence="1 2">
    <name type="scientific">Branchiostoma lanceolatum</name>
    <name type="common">Common lancelet</name>
    <name type="synonym">Amphioxus lanceolatum</name>
    <dbReference type="NCBI Taxonomy" id="7740"/>
    <lineage>
        <taxon>Eukaryota</taxon>
        <taxon>Metazoa</taxon>
        <taxon>Chordata</taxon>
        <taxon>Cephalochordata</taxon>
        <taxon>Leptocardii</taxon>
        <taxon>Amphioxiformes</taxon>
        <taxon>Branchiostomatidae</taxon>
        <taxon>Branchiostoma</taxon>
    </lineage>
</organism>
<dbReference type="Proteomes" id="UP000838412">
    <property type="component" value="Chromosome 12"/>
</dbReference>
<keyword evidence="2" id="KW-1185">Reference proteome</keyword>
<sequence>MTRCCRTVCLSACEAAMIDNRTILNILILGTFCTCICAVVPGAWGAALPPEMAGDPAAFTRKQWVQERRNTVGRVVENPCSLPSAVRPPACDWWLVHRYARSPRSHQERDEYHLHAKVVPGFQLPPGSAEARQQPAPHRPEARLLQERSVTFQQREQMWNQLGSLAMRVPVMNEDNATDLSSKHARFEKSKN</sequence>
<reference evidence="1" key="1">
    <citation type="submission" date="2022-01" db="EMBL/GenBank/DDBJ databases">
        <authorList>
            <person name="Braso-Vives M."/>
        </authorList>
    </citation>
    <scope>NUCLEOTIDE SEQUENCE</scope>
</reference>
<dbReference type="AlphaFoldDB" id="A0A8K0E8Q4"/>
<evidence type="ECO:0000313" key="1">
    <source>
        <dbReference type="EMBL" id="CAH1241347.1"/>
    </source>
</evidence>
<name>A0A8K0E8Q4_BRALA</name>
<gene>
    <name evidence="1" type="primary">Hypp6352</name>
    <name evidence="1" type="ORF">BLAG_LOCUS5034</name>
</gene>